<name>A0ABR2VS22_9FUNG</name>
<dbReference type="Proteomes" id="UP001479436">
    <property type="component" value="Unassembled WGS sequence"/>
</dbReference>
<organism evidence="1 2">
    <name type="scientific">Basidiobolus ranarum</name>
    <dbReference type="NCBI Taxonomy" id="34480"/>
    <lineage>
        <taxon>Eukaryota</taxon>
        <taxon>Fungi</taxon>
        <taxon>Fungi incertae sedis</taxon>
        <taxon>Zoopagomycota</taxon>
        <taxon>Entomophthoromycotina</taxon>
        <taxon>Basidiobolomycetes</taxon>
        <taxon>Basidiobolales</taxon>
        <taxon>Basidiobolaceae</taxon>
        <taxon>Basidiobolus</taxon>
    </lineage>
</organism>
<accession>A0ABR2VS22</accession>
<protein>
    <submittedName>
        <fullName evidence="1">Uncharacterized protein</fullName>
    </submittedName>
</protein>
<dbReference type="EMBL" id="JASJQH010008076">
    <property type="protein sequence ID" value="KAK9695427.1"/>
    <property type="molecule type" value="Genomic_DNA"/>
</dbReference>
<keyword evidence="2" id="KW-1185">Reference proteome</keyword>
<evidence type="ECO:0000313" key="2">
    <source>
        <dbReference type="Proteomes" id="UP001479436"/>
    </source>
</evidence>
<gene>
    <name evidence="1" type="ORF">K7432_012965</name>
</gene>
<comment type="caution">
    <text evidence="1">The sequence shown here is derived from an EMBL/GenBank/DDBJ whole genome shotgun (WGS) entry which is preliminary data.</text>
</comment>
<reference evidence="1 2" key="1">
    <citation type="submission" date="2023-04" db="EMBL/GenBank/DDBJ databases">
        <title>Genome of Basidiobolus ranarum AG-B5.</title>
        <authorList>
            <person name="Stajich J.E."/>
            <person name="Carter-House D."/>
            <person name="Gryganskyi A."/>
        </authorList>
    </citation>
    <scope>NUCLEOTIDE SEQUENCE [LARGE SCALE GENOMIC DNA]</scope>
    <source>
        <strain evidence="1 2">AG-B5</strain>
    </source>
</reference>
<proteinExistence type="predicted"/>
<sequence>METIPIRHPARELALSQRPESLMEKKCIGLLPPTVSEMEISRPYIVESMSTQPKMTCELKSTKENVRALAISSFNDFCKPRYAVNTPFGTAHQNNLARESLSSLSLSDLSEFNEEFETSSSRSISPIQANILWEMEALSKYDWKDDSIVFHEEEEENCQEVSSNNNFRYDVRYNSYRSSIYDLYGDQENRRLSGIERESQNESQVDECRTSSIDSCYTTLPMLLEEIKKLSMAI</sequence>
<evidence type="ECO:0000313" key="1">
    <source>
        <dbReference type="EMBL" id="KAK9695427.1"/>
    </source>
</evidence>